<protein>
    <recommendedName>
        <fullName evidence="2">RNase H type-1 domain-containing protein</fullName>
    </recommendedName>
</protein>
<feature type="domain" description="RNase H type-1" evidence="2">
    <location>
        <begin position="325"/>
        <end position="466"/>
    </location>
</feature>
<dbReference type="InterPro" id="IPR012337">
    <property type="entry name" value="RNaseH-like_sf"/>
</dbReference>
<evidence type="ECO:0000313" key="3">
    <source>
        <dbReference type="EMBL" id="GAA3226134.1"/>
    </source>
</evidence>
<dbReference type="RefSeq" id="WP_344833616.1">
    <property type="nucleotide sequence ID" value="NZ_BAAAUV010000015.1"/>
</dbReference>
<feature type="compositionally biased region" description="Low complexity" evidence="1">
    <location>
        <begin position="106"/>
        <end position="122"/>
    </location>
</feature>
<name>A0ABP6QGC6_9ACTN</name>
<reference evidence="4" key="1">
    <citation type="journal article" date="2019" name="Int. J. Syst. Evol. Microbiol.">
        <title>The Global Catalogue of Microorganisms (GCM) 10K type strain sequencing project: providing services to taxonomists for standard genome sequencing and annotation.</title>
        <authorList>
            <consortium name="The Broad Institute Genomics Platform"/>
            <consortium name="The Broad Institute Genome Sequencing Center for Infectious Disease"/>
            <person name="Wu L."/>
            <person name="Ma J."/>
        </authorList>
    </citation>
    <scope>NUCLEOTIDE SEQUENCE [LARGE SCALE GENOMIC DNA]</scope>
    <source>
        <strain evidence="4">JCM 9377</strain>
    </source>
</reference>
<feature type="region of interest" description="Disordered" evidence="1">
    <location>
        <begin position="90"/>
        <end position="320"/>
    </location>
</feature>
<feature type="compositionally biased region" description="Low complexity" evidence="1">
    <location>
        <begin position="232"/>
        <end position="247"/>
    </location>
</feature>
<dbReference type="EMBL" id="BAAAUV010000015">
    <property type="protein sequence ID" value="GAA3226134.1"/>
    <property type="molecule type" value="Genomic_DNA"/>
</dbReference>
<dbReference type="SUPFAM" id="SSF53098">
    <property type="entry name" value="Ribonuclease H-like"/>
    <property type="match status" value="1"/>
</dbReference>
<feature type="compositionally biased region" description="Basic and acidic residues" evidence="1">
    <location>
        <begin position="123"/>
        <end position="141"/>
    </location>
</feature>
<keyword evidence="4" id="KW-1185">Reference proteome</keyword>
<proteinExistence type="predicted"/>
<feature type="compositionally biased region" description="Basic residues" evidence="1">
    <location>
        <begin position="298"/>
        <end position="309"/>
    </location>
</feature>
<dbReference type="Pfam" id="PF00075">
    <property type="entry name" value="RNase_H"/>
    <property type="match status" value="1"/>
</dbReference>
<organism evidence="3 4">
    <name type="scientific">Actinocorallia longicatena</name>
    <dbReference type="NCBI Taxonomy" id="111803"/>
    <lineage>
        <taxon>Bacteria</taxon>
        <taxon>Bacillati</taxon>
        <taxon>Actinomycetota</taxon>
        <taxon>Actinomycetes</taxon>
        <taxon>Streptosporangiales</taxon>
        <taxon>Thermomonosporaceae</taxon>
        <taxon>Actinocorallia</taxon>
    </lineage>
</organism>
<evidence type="ECO:0000313" key="4">
    <source>
        <dbReference type="Proteomes" id="UP001501237"/>
    </source>
</evidence>
<gene>
    <name evidence="3" type="ORF">GCM10010468_54270</name>
</gene>
<evidence type="ECO:0000259" key="2">
    <source>
        <dbReference type="PROSITE" id="PS50879"/>
    </source>
</evidence>
<dbReference type="InterPro" id="IPR002156">
    <property type="entry name" value="RNaseH_domain"/>
</dbReference>
<sequence length="495" mass="51760">MTPSMTAPEFRLGLAILPAHLALRVARLQRYALLPLPCPGCREVGSVTRLVFTAARTSEPAAETLLSLAERTLTTPAAHDHPLLRISHVPATPADHRPEPTAPGDSARATPPAPSSAAARTRTLPERVRPLPLAELKRTALTERSGAAPVEGGGIRDRHHASDVSGAVGATYGSGLEDTATGTVNGDERIDRRGPDRAEDRGTAGEPRRGTATPGEVRSDQHSDGGSATAEVPAAPGRRAAAGVPAAQDLLAKPGIPATPDLPAKPGAPATPDLPAKPGAPATPDLPAKPGAAGGTSHARRRVRVRRAGGARGDALGGQLSRWSGTRPLVAATDASWKNGRGGMGFLTTDGFWGVGSWAVGPQDRTGPSKILVTELRAVQLLLTSVDPAVPMTILVDSIPALRYLWRWQQGETLALPAGYQDDPAGLLPLARQLSQRPHLTFQHVKGHSGHLLNEAADSLASIGRRRASLKYDAETRAADLVNSFLTSWTDQRSA</sequence>
<evidence type="ECO:0000256" key="1">
    <source>
        <dbReference type="SAM" id="MobiDB-lite"/>
    </source>
</evidence>
<feature type="compositionally biased region" description="Basic and acidic residues" evidence="1">
    <location>
        <begin position="186"/>
        <end position="209"/>
    </location>
</feature>
<dbReference type="Gene3D" id="3.30.420.10">
    <property type="entry name" value="Ribonuclease H-like superfamily/Ribonuclease H"/>
    <property type="match status" value="1"/>
</dbReference>
<dbReference type="InterPro" id="IPR036397">
    <property type="entry name" value="RNaseH_sf"/>
</dbReference>
<dbReference type="PROSITE" id="PS50879">
    <property type="entry name" value="RNASE_H_1"/>
    <property type="match status" value="1"/>
</dbReference>
<dbReference type="Proteomes" id="UP001501237">
    <property type="component" value="Unassembled WGS sequence"/>
</dbReference>
<accession>A0ABP6QGC6</accession>
<comment type="caution">
    <text evidence="3">The sequence shown here is derived from an EMBL/GenBank/DDBJ whole genome shotgun (WGS) entry which is preliminary data.</text>
</comment>